<comment type="similarity">
    <text evidence="1">Belongs to the GSP E family.</text>
</comment>
<dbReference type="NCBIfam" id="NF041000">
    <property type="entry name" value="ATPase_ComGA"/>
    <property type="match status" value="1"/>
</dbReference>
<dbReference type="PROSITE" id="PS00662">
    <property type="entry name" value="T2SP_E"/>
    <property type="match status" value="1"/>
</dbReference>
<dbReference type="Proteomes" id="UP000199589">
    <property type="component" value="Unassembled WGS sequence"/>
</dbReference>
<keyword evidence="6" id="KW-1185">Reference proteome</keyword>
<evidence type="ECO:0000313" key="5">
    <source>
        <dbReference type="EMBL" id="SFK08637.1"/>
    </source>
</evidence>
<organism evidence="5 6">
    <name type="scientific">Marinilactibacillus piezotolerans</name>
    <dbReference type="NCBI Taxonomy" id="258723"/>
    <lineage>
        <taxon>Bacteria</taxon>
        <taxon>Bacillati</taxon>
        <taxon>Bacillota</taxon>
        <taxon>Bacilli</taxon>
        <taxon>Lactobacillales</taxon>
        <taxon>Carnobacteriaceae</taxon>
        <taxon>Marinilactibacillus</taxon>
    </lineage>
</organism>
<dbReference type="Gene3D" id="3.30.450.90">
    <property type="match status" value="1"/>
</dbReference>
<dbReference type="GO" id="GO:0016887">
    <property type="term" value="F:ATP hydrolysis activity"/>
    <property type="evidence" value="ECO:0007669"/>
    <property type="project" value="TreeGrafter"/>
</dbReference>
<dbReference type="OrthoDB" id="9808272at2"/>
<proteinExistence type="inferred from homology"/>
<name>A0A1I3WP38_9LACT</name>
<sequence>MEIELFAKHLITLADSYDTSDIHILPEEKHYSAYFRLYGRMEKQFFLDMEEGKRLISYFKFISNMDVGERRKPQSGSLSYELNNKFIDLRFSTITNYHAKESLVIRLLQEKKRTDLYKSSFFKYELEQLQTLMTFKSGLIVFSGPVDSGKTTTIYQLVKNRISDDKQQVVTVEDPVEIHEEQFLQTEVNEKAGITYEHLLKSSLRHHPDVLIVGEIRDEETAKMVIRGALTGHLIIASVHAKNVQGVVSRLMELGISIELLQQTIIGITFQKLLPIYCPLCVKNCSPYCTHLFQKQKRAALYEVRSGENLKILFDPSFKLNLSEKLSANREFNHLLRKVQMYGYISEKTYQQYYIP</sequence>
<accession>A0A1I3WP38</accession>
<keyword evidence="2" id="KW-0547">Nucleotide-binding</keyword>
<dbReference type="AlphaFoldDB" id="A0A1I3WP38"/>
<reference evidence="6" key="1">
    <citation type="submission" date="2016-10" db="EMBL/GenBank/DDBJ databases">
        <authorList>
            <person name="Varghese N."/>
            <person name="Submissions S."/>
        </authorList>
    </citation>
    <scope>NUCLEOTIDE SEQUENCE [LARGE SCALE GENOMIC DNA]</scope>
    <source>
        <strain evidence="6">DSM 16108</strain>
    </source>
</reference>
<keyword evidence="3" id="KW-0067">ATP-binding</keyword>
<dbReference type="SUPFAM" id="SSF52540">
    <property type="entry name" value="P-loop containing nucleoside triphosphate hydrolases"/>
    <property type="match status" value="1"/>
</dbReference>
<dbReference type="Gene3D" id="3.40.50.300">
    <property type="entry name" value="P-loop containing nucleotide triphosphate hydrolases"/>
    <property type="match status" value="1"/>
</dbReference>
<evidence type="ECO:0000313" key="6">
    <source>
        <dbReference type="Proteomes" id="UP000199589"/>
    </source>
</evidence>
<dbReference type="GO" id="GO:0005524">
    <property type="term" value="F:ATP binding"/>
    <property type="evidence" value="ECO:0007669"/>
    <property type="project" value="UniProtKB-KW"/>
</dbReference>
<dbReference type="STRING" id="258723.GCA_900169305_00826"/>
<feature type="domain" description="Bacterial type II secretion system protein E" evidence="4">
    <location>
        <begin position="204"/>
        <end position="218"/>
    </location>
</feature>
<evidence type="ECO:0000259" key="4">
    <source>
        <dbReference type="PROSITE" id="PS00662"/>
    </source>
</evidence>
<dbReference type="PANTHER" id="PTHR30258:SF2">
    <property type="entry name" value="COMG OPERON PROTEIN 1"/>
    <property type="match status" value="1"/>
</dbReference>
<dbReference type="RefSeq" id="WP_072695441.1">
    <property type="nucleotide sequence ID" value="NZ_FOSJ01000009.1"/>
</dbReference>
<dbReference type="InterPro" id="IPR027417">
    <property type="entry name" value="P-loop_NTPase"/>
</dbReference>
<evidence type="ECO:0000256" key="3">
    <source>
        <dbReference type="ARBA" id="ARBA00022840"/>
    </source>
</evidence>
<evidence type="ECO:0000256" key="1">
    <source>
        <dbReference type="ARBA" id="ARBA00006611"/>
    </source>
</evidence>
<dbReference type="EMBL" id="FOSJ01000009">
    <property type="protein sequence ID" value="SFK08637.1"/>
    <property type="molecule type" value="Genomic_DNA"/>
</dbReference>
<dbReference type="PANTHER" id="PTHR30258">
    <property type="entry name" value="TYPE II SECRETION SYSTEM PROTEIN GSPE-RELATED"/>
    <property type="match status" value="1"/>
</dbReference>
<protein>
    <submittedName>
        <fullName evidence="5">Competence protein ComGA</fullName>
    </submittedName>
</protein>
<evidence type="ECO:0000256" key="2">
    <source>
        <dbReference type="ARBA" id="ARBA00022741"/>
    </source>
</evidence>
<dbReference type="InterPro" id="IPR047667">
    <property type="entry name" value="ATPase_ComGA"/>
</dbReference>
<dbReference type="GO" id="GO:0005886">
    <property type="term" value="C:plasma membrane"/>
    <property type="evidence" value="ECO:0007669"/>
    <property type="project" value="TreeGrafter"/>
</dbReference>
<dbReference type="Pfam" id="PF00437">
    <property type="entry name" value="T2SSE"/>
    <property type="match status" value="1"/>
</dbReference>
<dbReference type="InterPro" id="IPR001482">
    <property type="entry name" value="T2SS/T4SS_dom"/>
</dbReference>
<dbReference type="CDD" id="cd01129">
    <property type="entry name" value="PulE-GspE-like"/>
    <property type="match status" value="1"/>
</dbReference>
<gene>
    <name evidence="5" type="ORF">SAMN04488569_100910</name>
</gene>